<dbReference type="Proteomes" id="UP000649617">
    <property type="component" value="Unassembled WGS sequence"/>
</dbReference>
<gene>
    <name evidence="2" type="ORF">SPIL2461_LOCUS15141</name>
</gene>
<comment type="caution">
    <text evidence="2">The sequence shown here is derived from an EMBL/GenBank/DDBJ whole genome shotgun (WGS) entry which is preliminary data.</text>
</comment>
<sequence length="91" mass="10201">WQPANYKVKEQAAPSNTPAKDLEQTVRDLVQGKGGSVDGVWLAGKIAPSFNTHVRENSRRNDGSLKKWLMSIPGIEIETHQHQNHWCVKLA</sequence>
<dbReference type="OrthoDB" id="418419at2759"/>
<evidence type="ECO:0000256" key="1">
    <source>
        <dbReference type="SAM" id="MobiDB-lite"/>
    </source>
</evidence>
<reference evidence="2" key="1">
    <citation type="submission" date="2021-02" db="EMBL/GenBank/DDBJ databases">
        <authorList>
            <person name="Dougan E. K."/>
            <person name="Rhodes N."/>
            <person name="Thang M."/>
            <person name="Chan C."/>
        </authorList>
    </citation>
    <scope>NUCLEOTIDE SEQUENCE</scope>
</reference>
<feature type="non-terminal residue" evidence="2">
    <location>
        <position position="91"/>
    </location>
</feature>
<dbReference type="EMBL" id="CAJNIZ010036336">
    <property type="protein sequence ID" value="CAE7564798.1"/>
    <property type="molecule type" value="Genomic_DNA"/>
</dbReference>
<name>A0A812U7R5_SYMPI</name>
<dbReference type="AlphaFoldDB" id="A0A812U7R5"/>
<accession>A0A812U7R5</accession>
<feature type="region of interest" description="Disordered" evidence="1">
    <location>
        <begin position="1"/>
        <end position="22"/>
    </location>
</feature>
<organism evidence="2 3">
    <name type="scientific">Symbiodinium pilosum</name>
    <name type="common">Dinoflagellate</name>
    <dbReference type="NCBI Taxonomy" id="2952"/>
    <lineage>
        <taxon>Eukaryota</taxon>
        <taxon>Sar</taxon>
        <taxon>Alveolata</taxon>
        <taxon>Dinophyceae</taxon>
        <taxon>Suessiales</taxon>
        <taxon>Symbiodiniaceae</taxon>
        <taxon>Symbiodinium</taxon>
    </lineage>
</organism>
<evidence type="ECO:0000313" key="2">
    <source>
        <dbReference type="EMBL" id="CAE7564798.1"/>
    </source>
</evidence>
<proteinExistence type="predicted"/>
<keyword evidence="3" id="KW-1185">Reference proteome</keyword>
<protein>
    <submittedName>
        <fullName evidence="2">Uncharacterized protein</fullName>
    </submittedName>
</protein>
<evidence type="ECO:0000313" key="3">
    <source>
        <dbReference type="Proteomes" id="UP000649617"/>
    </source>
</evidence>